<name>A0A3M9M6Y8_9MICO</name>
<dbReference type="Proteomes" id="UP000271678">
    <property type="component" value="Unassembled WGS sequence"/>
</dbReference>
<dbReference type="OrthoDB" id="2365435at2"/>
<protein>
    <submittedName>
        <fullName evidence="1">Uncharacterized protein</fullName>
    </submittedName>
</protein>
<gene>
    <name evidence="1" type="ORF">EFY87_13680</name>
</gene>
<proteinExistence type="predicted"/>
<organism evidence="1 2">
    <name type="scientific">Flexivirga caeni</name>
    <dbReference type="NCBI Taxonomy" id="2294115"/>
    <lineage>
        <taxon>Bacteria</taxon>
        <taxon>Bacillati</taxon>
        <taxon>Actinomycetota</taxon>
        <taxon>Actinomycetes</taxon>
        <taxon>Micrococcales</taxon>
        <taxon>Dermacoccaceae</taxon>
        <taxon>Flexivirga</taxon>
    </lineage>
</organism>
<dbReference type="RefSeq" id="WP_123272054.1">
    <property type="nucleotide sequence ID" value="NZ_RJJQ01000015.1"/>
</dbReference>
<dbReference type="EMBL" id="RJJQ01000015">
    <property type="protein sequence ID" value="RNI20643.1"/>
    <property type="molecule type" value="Genomic_DNA"/>
</dbReference>
<comment type="caution">
    <text evidence="1">The sequence shown here is derived from an EMBL/GenBank/DDBJ whole genome shotgun (WGS) entry which is preliminary data.</text>
</comment>
<dbReference type="AlphaFoldDB" id="A0A3M9M6Y8"/>
<keyword evidence="2" id="KW-1185">Reference proteome</keyword>
<accession>A0A3M9M6Y8</accession>
<evidence type="ECO:0000313" key="2">
    <source>
        <dbReference type="Proteomes" id="UP000271678"/>
    </source>
</evidence>
<sequence length="106" mass="11470">MQAKAFPAAFTPTMIGVFERTDGKPLTTADQAKVKSFAAEISAKKIKNVQQVIPAPASPKKLVQTLLFETPQQTRDNYKQLNDTAQTVRDQLHAMVKGTGLSPAAS</sequence>
<evidence type="ECO:0000313" key="1">
    <source>
        <dbReference type="EMBL" id="RNI20643.1"/>
    </source>
</evidence>
<reference evidence="1 2" key="1">
    <citation type="submission" date="2018-11" db="EMBL/GenBank/DDBJ databases">
        <title>Draft genome of Simplicispira Flexivirga sp. BO-16.</title>
        <authorList>
            <person name="Im W.T."/>
        </authorList>
    </citation>
    <scope>NUCLEOTIDE SEQUENCE [LARGE SCALE GENOMIC DNA]</scope>
    <source>
        <strain evidence="1 2">BO-16</strain>
    </source>
</reference>